<evidence type="ECO:0000313" key="2">
    <source>
        <dbReference type="Proteomes" id="UP000316304"/>
    </source>
</evidence>
<accession>A0A5C6C104</accession>
<dbReference type="EMBL" id="SJPT01000014">
    <property type="protein sequence ID" value="TWU17186.1"/>
    <property type="molecule type" value="Genomic_DNA"/>
</dbReference>
<name>A0A5C6C104_9BACT</name>
<dbReference type="OrthoDB" id="275516at2"/>
<proteinExistence type="predicted"/>
<dbReference type="RefSeq" id="WP_146597279.1">
    <property type="nucleotide sequence ID" value="NZ_SJPT01000014.1"/>
</dbReference>
<evidence type="ECO:0000313" key="1">
    <source>
        <dbReference type="EMBL" id="TWU17186.1"/>
    </source>
</evidence>
<sequence>MFHKSELDHFGDQFPHDSTGYVPAKGDCWRQMQFDHADMDPNEEGISAEEKKRRLEYLDTVWWPNVLEKVHVQRQQLEAEHGETFIKHWHRVINRDPAQSHGFGNG</sequence>
<dbReference type="Proteomes" id="UP000316304">
    <property type="component" value="Unassembled WGS sequence"/>
</dbReference>
<dbReference type="AlphaFoldDB" id="A0A5C6C104"/>
<organism evidence="1 2">
    <name type="scientific">Novipirellula galeiformis</name>
    <dbReference type="NCBI Taxonomy" id="2528004"/>
    <lineage>
        <taxon>Bacteria</taxon>
        <taxon>Pseudomonadati</taxon>
        <taxon>Planctomycetota</taxon>
        <taxon>Planctomycetia</taxon>
        <taxon>Pirellulales</taxon>
        <taxon>Pirellulaceae</taxon>
        <taxon>Novipirellula</taxon>
    </lineage>
</organism>
<keyword evidence="2" id="KW-1185">Reference proteome</keyword>
<comment type="caution">
    <text evidence="1">The sequence shown here is derived from an EMBL/GenBank/DDBJ whole genome shotgun (WGS) entry which is preliminary data.</text>
</comment>
<gene>
    <name evidence="1" type="ORF">Pla52o_53610</name>
</gene>
<protein>
    <submittedName>
        <fullName evidence="1">Uncharacterized protein</fullName>
    </submittedName>
</protein>
<reference evidence="1 2" key="1">
    <citation type="submission" date="2019-02" db="EMBL/GenBank/DDBJ databases">
        <title>Deep-cultivation of Planctomycetes and their phenomic and genomic characterization uncovers novel biology.</title>
        <authorList>
            <person name="Wiegand S."/>
            <person name="Jogler M."/>
            <person name="Boedeker C."/>
            <person name="Pinto D."/>
            <person name="Vollmers J."/>
            <person name="Rivas-Marin E."/>
            <person name="Kohn T."/>
            <person name="Peeters S.H."/>
            <person name="Heuer A."/>
            <person name="Rast P."/>
            <person name="Oberbeckmann S."/>
            <person name="Bunk B."/>
            <person name="Jeske O."/>
            <person name="Meyerdierks A."/>
            <person name="Storesund J.E."/>
            <person name="Kallscheuer N."/>
            <person name="Luecker S."/>
            <person name="Lage O.M."/>
            <person name="Pohl T."/>
            <person name="Merkel B.J."/>
            <person name="Hornburger P."/>
            <person name="Mueller R.-W."/>
            <person name="Bruemmer F."/>
            <person name="Labrenz M."/>
            <person name="Spormann A.M."/>
            <person name="Op Den Camp H."/>
            <person name="Overmann J."/>
            <person name="Amann R."/>
            <person name="Jetten M.S.M."/>
            <person name="Mascher T."/>
            <person name="Medema M.H."/>
            <person name="Devos D.P."/>
            <person name="Kaster A.-K."/>
            <person name="Ovreas L."/>
            <person name="Rohde M."/>
            <person name="Galperin M.Y."/>
            <person name="Jogler C."/>
        </authorList>
    </citation>
    <scope>NUCLEOTIDE SEQUENCE [LARGE SCALE GENOMIC DNA]</scope>
    <source>
        <strain evidence="1 2">Pla52o</strain>
    </source>
</reference>